<accession>M4V880</accession>
<evidence type="ECO:0000313" key="2">
    <source>
        <dbReference type="EMBL" id="AGH95592.1"/>
    </source>
</evidence>
<feature type="compositionally biased region" description="Basic and acidic residues" evidence="1">
    <location>
        <begin position="1"/>
        <end position="12"/>
    </location>
</feature>
<name>M4V880_9BACT</name>
<feature type="compositionally biased region" description="Polar residues" evidence="1">
    <location>
        <begin position="13"/>
        <end position="23"/>
    </location>
</feature>
<proteinExistence type="predicted"/>
<organism evidence="2 3">
    <name type="scientific">Pseudobdellovibrio exovorus JSS</name>
    <dbReference type="NCBI Taxonomy" id="1184267"/>
    <lineage>
        <taxon>Bacteria</taxon>
        <taxon>Pseudomonadati</taxon>
        <taxon>Bdellovibrionota</taxon>
        <taxon>Bdellovibrionia</taxon>
        <taxon>Bdellovibrionales</taxon>
        <taxon>Pseudobdellovibrionaceae</taxon>
        <taxon>Pseudobdellovibrio</taxon>
    </lineage>
</organism>
<dbReference type="OrthoDB" id="5297072at2"/>
<feature type="region of interest" description="Disordered" evidence="1">
    <location>
        <begin position="1"/>
        <end position="24"/>
    </location>
</feature>
<reference evidence="2 3" key="1">
    <citation type="journal article" date="2013" name="ISME J.">
        <title>By their genes ye shall know them: genomic signatures of predatory bacteria.</title>
        <authorList>
            <person name="Pasternak Z."/>
            <person name="Pietrokovski S."/>
            <person name="Rotem O."/>
            <person name="Gophna U."/>
            <person name="Lurie-Weinberger M.N."/>
            <person name="Jurkevitch E."/>
        </authorList>
    </citation>
    <scope>NUCLEOTIDE SEQUENCE [LARGE SCALE GENOMIC DNA]</scope>
    <source>
        <strain evidence="2 3">JSS</strain>
    </source>
</reference>
<keyword evidence="3" id="KW-1185">Reference proteome</keyword>
<dbReference type="STRING" id="1184267.A11Q_1376"/>
<dbReference type="AlphaFoldDB" id="M4V880"/>
<dbReference type="Proteomes" id="UP000012040">
    <property type="component" value="Chromosome"/>
</dbReference>
<dbReference type="PATRIC" id="fig|1184267.3.peg.1395"/>
<dbReference type="HOGENOM" id="CLU_2204865_0_0_7"/>
<dbReference type="EMBL" id="CP003537">
    <property type="protein sequence ID" value="AGH95592.1"/>
    <property type="molecule type" value="Genomic_DNA"/>
</dbReference>
<evidence type="ECO:0000313" key="3">
    <source>
        <dbReference type="Proteomes" id="UP000012040"/>
    </source>
</evidence>
<sequence>MANNDKKDKDTSAKSNTTDSSTGEKLGETIKKIIGAGSPTEISKELMSTVLGQALKAKDDITLKVSNEMISLVRKIDFVKEFSKFAENHKFKITAEVEILKKENDQK</sequence>
<gene>
    <name evidence="2" type="ORF">A11Q_1376</name>
</gene>
<dbReference type="RefSeq" id="WP_015470082.1">
    <property type="nucleotide sequence ID" value="NC_020813.1"/>
</dbReference>
<dbReference type="KEGG" id="bex:A11Q_1376"/>
<evidence type="ECO:0000256" key="1">
    <source>
        <dbReference type="SAM" id="MobiDB-lite"/>
    </source>
</evidence>
<protein>
    <submittedName>
        <fullName evidence="2">Uncharacterized protein</fullName>
    </submittedName>
</protein>